<keyword evidence="4" id="KW-0709">Segmentation polarity protein</keyword>
<gene>
    <name evidence="7" type="primary">AUGUSTUS-3.0.2_12389</name>
    <name evidence="7" type="ORF">TcasGA2_TC012389</name>
</gene>
<dbReference type="GO" id="GO:0019903">
    <property type="term" value="F:protein phosphatase binding"/>
    <property type="evidence" value="ECO:0000318"/>
    <property type="project" value="GO_Central"/>
</dbReference>
<dbReference type="OMA" id="QFESHEN"/>
<evidence type="ECO:0000256" key="4">
    <source>
        <dbReference type="ARBA" id="ARBA00022716"/>
    </source>
</evidence>
<evidence type="ECO:0000256" key="2">
    <source>
        <dbReference type="ARBA" id="ARBA00022289"/>
    </source>
</evidence>
<dbReference type="GO" id="GO:0060070">
    <property type="term" value="P:canonical Wnt signaling pathway"/>
    <property type="evidence" value="ECO:0000318"/>
    <property type="project" value="GO_Central"/>
</dbReference>
<dbReference type="PANTHER" id="PTHR45976">
    <property type="entry name" value="ARMADILLO SEGMENT POLARITY PROTEIN"/>
    <property type="match status" value="1"/>
</dbReference>
<feature type="repeat" description="ARM" evidence="6">
    <location>
        <begin position="581"/>
        <end position="623"/>
    </location>
</feature>
<accession>D6X203</accession>
<dbReference type="InParanoid" id="D6X203"/>
<dbReference type="CDD" id="cd21719">
    <property type="entry name" value="CTNNAbd_CTNNB1-like"/>
    <property type="match status" value="1"/>
</dbReference>
<feature type="repeat" description="ARM" evidence="6">
    <location>
        <begin position="267"/>
        <end position="309"/>
    </location>
</feature>
<dbReference type="GO" id="GO:0007367">
    <property type="term" value="P:segment polarity determination"/>
    <property type="evidence" value="ECO:0007669"/>
    <property type="project" value="UniProtKB-KW"/>
</dbReference>
<feature type="repeat" description="ARM" evidence="6">
    <location>
        <begin position="432"/>
        <end position="462"/>
    </location>
</feature>
<comment type="subcellular location">
    <subcellularLocation>
        <location evidence="1">Cell membrane</location>
        <topology evidence="1">Peripheral membrane protein</topology>
        <orientation evidence="1">Cytoplasmic side</orientation>
    </subcellularLocation>
</comment>
<feature type="repeat" description="ARM" evidence="6">
    <location>
        <begin position="225"/>
        <end position="267"/>
    </location>
</feature>
<dbReference type="InterPro" id="IPR000225">
    <property type="entry name" value="Armadillo"/>
</dbReference>
<evidence type="ECO:0000313" key="7">
    <source>
        <dbReference type="EMBL" id="EFA10738.2"/>
    </source>
</evidence>
<dbReference type="GO" id="GO:0003713">
    <property type="term" value="F:transcription coactivator activity"/>
    <property type="evidence" value="ECO:0000318"/>
    <property type="project" value="GO_Central"/>
</dbReference>
<dbReference type="KEGG" id="tca:660679"/>
<evidence type="ECO:0000256" key="1">
    <source>
        <dbReference type="ARBA" id="ARBA00004413"/>
    </source>
</evidence>
<dbReference type="InterPro" id="IPR013284">
    <property type="entry name" value="Beta-catenin"/>
</dbReference>
<keyword evidence="3" id="KW-0879">Wnt signaling pathway</keyword>
<evidence type="ECO:0000256" key="3">
    <source>
        <dbReference type="ARBA" id="ARBA00022687"/>
    </source>
</evidence>
<dbReference type="InterPro" id="IPR016024">
    <property type="entry name" value="ARM-type_fold"/>
</dbReference>
<dbReference type="eggNOG" id="KOG4203">
    <property type="taxonomic scope" value="Eukaryota"/>
</dbReference>
<dbReference type="GO" id="GO:0005634">
    <property type="term" value="C:nucleus"/>
    <property type="evidence" value="ECO:0000318"/>
    <property type="project" value="GO_Central"/>
</dbReference>
<dbReference type="GO" id="GO:0045294">
    <property type="term" value="F:alpha-catenin binding"/>
    <property type="evidence" value="ECO:0000318"/>
    <property type="project" value="GO_Central"/>
</dbReference>
<dbReference type="FunFam" id="1.25.10.10:FF:001270">
    <property type="entry name" value="Armadillo segment polarity protein"/>
    <property type="match status" value="1"/>
</dbReference>
<keyword evidence="5" id="KW-0130">Cell adhesion</keyword>
<evidence type="ECO:0000256" key="5">
    <source>
        <dbReference type="ARBA" id="ARBA00022889"/>
    </source>
</evidence>
<dbReference type="GO" id="GO:0045296">
    <property type="term" value="F:cadherin binding"/>
    <property type="evidence" value="ECO:0000318"/>
    <property type="project" value="GO_Central"/>
</dbReference>
<dbReference type="GO" id="GO:0045944">
    <property type="term" value="P:positive regulation of transcription by RNA polymerase II"/>
    <property type="evidence" value="ECO:0000318"/>
    <property type="project" value="GO_Central"/>
</dbReference>
<sequence length="790" mass="87603">MSYMQQNQNRPLPQGHFQRASADLPMMSAKEQTQMWHQNSYMGDSGIHSGASTQVPSITGKDEEMDLFDLDTHRFTQNHDEIAQPGAQTVPATIFPEALDEGIEISSPQFQQCVPEPPNDLEKQNAVNLMDYQDEADLVTRTIPQLTKLLTDEDQVVVSHAAMMVNKLSNKESFRHAIMSSPEMLLALVRAISNSNDLETTKSAIGAVHKLSQHRQGSLAILKCGGVPVLVQLLSSQVESVLFFAITTLHNLLLHQEEAKVAVRHAGGLQKLVSLLRRNNVNFLTIVTDCLQILAYGNQESKLIILASQGSTELVRIMRTYDYERLLWTTSRVLKVLSVCSSNKPVIIESGGLLALGKHLRSPSLRLVRNCLWTLRNLSDAATKVSGLDELLVSLVESLNSKDIQVVTCAAGILSNLTCNNEWNKKVVYEMGGIDALIRTVLIAENREEITEPLICTLRHLTSKSGFSDRARRDIIENNGVQVIIKLLNTPCSWPLVKALIGLLRNLALYPSNVGPLRECGAVHHLIQLLMRGFQDIQKRGSGPQKSSNGVRMEDIVEGTVNTLHILSRDPFTRSIIRQQMVIPIFIQLLYNEVENVQRAAAAVLSELVVDKEGADAIEQEGAATVLNELLQSRNEGVASYAAAILFRLNEEKSQNSSKRSPNAMNSLFQEDSLWTPDFEIAELQEILSSDQTYSSVYNQETSGVHNNHGSQPFQQQGFNQVPVEMSGLEIGTHDSGNSSSYSALLEAMEVTMADTESDLNFNNINQLPSTPQDNQATEWYDNNILKTEF</sequence>
<feature type="repeat" description="ARM" evidence="6">
    <location>
        <begin position="479"/>
        <end position="508"/>
    </location>
</feature>
<proteinExistence type="predicted"/>
<feature type="repeat" description="ARM" evidence="6">
    <location>
        <begin position="183"/>
        <end position="226"/>
    </location>
</feature>
<keyword evidence="8" id="KW-1185">Reference proteome</keyword>
<organism evidence="7 8">
    <name type="scientific">Tribolium castaneum</name>
    <name type="common">Red flour beetle</name>
    <dbReference type="NCBI Taxonomy" id="7070"/>
    <lineage>
        <taxon>Eukaryota</taxon>
        <taxon>Metazoa</taxon>
        <taxon>Ecdysozoa</taxon>
        <taxon>Arthropoda</taxon>
        <taxon>Hexapoda</taxon>
        <taxon>Insecta</taxon>
        <taxon>Pterygota</taxon>
        <taxon>Neoptera</taxon>
        <taxon>Endopterygota</taxon>
        <taxon>Coleoptera</taxon>
        <taxon>Polyphaga</taxon>
        <taxon>Cucujiformia</taxon>
        <taxon>Tenebrionidae</taxon>
        <taxon>Tenebrionidae incertae sedis</taxon>
        <taxon>Tribolium</taxon>
    </lineage>
</organism>
<dbReference type="GO" id="GO:0016342">
    <property type="term" value="C:catenin complex"/>
    <property type="evidence" value="ECO:0000318"/>
    <property type="project" value="GO_Central"/>
</dbReference>
<dbReference type="HOGENOM" id="CLU_008757_1_1_1"/>
<dbReference type="GO" id="GO:0098609">
    <property type="term" value="P:cell-cell adhesion"/>
    <property type="evidence" value="ECO:0000318"/>
    <property type="project" value="GO_Central"/>
</dbReference>
<dbReference type="Proteomes" id="UP000007266">
    <property type="component" value="Linkage group 9"/>
</dbReference>
<feature type="repeat" description="ARM" evidence="6">
    <location>
        <begin position="387"/>
        <end position="432"/>
    </location>
</feature>
<dbReference type="PRINTS" id="PR01869">
    <property type="entry name" value="BCATNINFAMLY"/>
</dbReference>
<dbReference type="GO" id="GO:0016922">
    <property type="term" value="F:nuclear receptor binding"/>
    <property type="evidence" value="ECO:0000318"/>
    <property type="project" value="GO_Central"/>
</dbReference>
<dbReference type="GO" id="GO:0005912">
    <property type="term" value="C:adherens junction"/>
    <property type="evidence" value="ECO:0000318"/>
    <property type="project" value="GO_Central"/>
</dbReference>
<dbReference type="InterPro" id="IPR011989">
    <property type="entry name" value="ARM-like"/>
</dbReference>
<dbReference type="SUPFAM" id="SSF48371">
    <property type="entry name" value="ARM repeat"/>
    <property type="match status" value="1"/>
</dbReference>
<keyword evidence="4" id="KW-0217">Developmental protein</keyword>
<dbReference type="Gene3D" id="1.25.10.10">
    <property type="entry name" value="Leucine-rich Repeat Variant"/>
    <property type="match status" value="1"/>
</dbReference>
<dbReference type="STRING" id="7070.D6X203"/>
<dbReference type="Pfam" id="PF00514">
    <property type="entry name" value="Arm"/>
    <property type="match status" value="3"/>
</dbReference>
<feature type="repeat" description="ARM" evidence="6">
    <location>
        <begin position="309"/>
        <end position="352"/>
    </location>
</feature>
<dbReference type="EMBL" id="KQ971371">
    <property type="protein sequence ID" value="EFA10738.2"/>
    <property type="molecule type" value="Genomic_DNA"/>
</dbReference>
<reference evidence="7 8" key="2">
    <citation type="journal article" date="2010" name="Nucleic Acids Res.">
        <title>BeetleBase in 2010: revisions to provide comprehensive genomic information for Tribolium castaneum.</title>
        <authorList>
            <person name="Kim H.S."/>
            <person name="Murphy T."/>
            <person name="Xia J."/>
            <person name="Caragea D."/>
            <person name="Park Y."/>
            <person name="Beeman R.W."/>
            <person name="Lorenzen M.D."/>
            <person name="Butcher S."/>
            <person name="Manak J.R."/>
            <person name="Brown S.J."/>
        </authorList>
    </citation>
    <scope>GENOME REANNOTATION</scope>
    <source>
        <strain evidence="7 8">Georgia GA2</strain>
    </source>
</reference>
<evidence type="ECO:0000313" key="8">
    <source>
        <dbReference type="Proteomes" id="UP000007266"/>
    </source>
</evidence>
<dbReference type="OrthoDB" id="195736at2759"/>
<protein>
    <recommendedName>
        <fullName evidence="2">Armadillo segment polarity protein</fullName>
    </recommendedName>
</protein>
<evidence type="ECO:0000256" key="6">
    <source>
        <dbReference type="PROSITE-ProRule" id="PRU00259"/>
    </source>
</evidence>
<name>D6X203_TRICA</name>
<dbReference type="PROSITE" id="PS50176">
    <property type="entry name" value="ARM_REPEAT"/>
    <property type="match status" value="8"/>
</dbReference>
<reference evidence="7 8" key="1">
    <citation type="journal article" date="2008" name="Nature">
        <title>The genome of the model beetle and pest Tribolium castaneum.</title>
        <authorList>
            <consortium name="Tribolium Genome Sequencing Consortium"/>
            <person name="Richards S."/>
            <person name="Gibbs R.A."/>
            <person name="Weinstock G.M."/>
            <person name="Brown S.J."/>
            <person name="Denell R."/>
            <person name="Beeman R.W."/>
            <person name="Gibbs R."/>
            <person name="Beeman R.W."/>
            <person name="Brown S.J."/>
            <person name="Bucher G."/>
            <person name="Friedrich M."/>
            <person name="Grimmelikhuijzen C.J."/>
            <person name="Klingler M."/>
            <person name="Lorenzen M."/>
            <person name="Richards S."/>
            <person name="Roth S."/>
            <person name="Schroder R."/>
            <person name="Tautz D."/>
            <person name="Zdobnov E.M."/>
            <person name="Muzny D."/>
            <person name="Gibbs R.A."/>
            <person name="Weinstock G.M."/>
            <person name="Attaway T."/>
            <person name="Bell S."/>
            <person name="Buhay C.J."/>
            <person name="Chandrabose M.N."/>
            <person name="Chavez D."/>
            <person name="Clerk-Blankenburg K.P."/>
            <person name="Cree A."/>
            <person name="Dao M."/>
            <person name="Davis C."/>
            <person name="Chacko J."/>
            <person name="Dinh H."/>
            <person name="Dugan-Rocha S."/>
            <person name="Fowler G."/>
            <person name="Garner T.T."/>
            <person name="Garnes J."/>
            <person name="Gnirke A."/>
            <person name="Hawes A."/>
            <person name="Hernandez J."/>
            <person name="Hines S."/>
            <person name="Holder M."/>
            <person name="Hume J."/>
            <person name="Jhangiani S.N."/>
            <person name="Joshi V."/>
            <person name="Khan Z.M."/>
            <person name="Jackson L."/>
            <person name="Kovar C."/>
            <person name="Kowis A."/>
            <person name="Lee S."/>
            <person name="Lewis L.R."/>
            <person name="Margolis J."/>
            <person name="Morgan M."/>
            <person name="Nazareth L.V."/>
            <person name="Nguyen N."/>
            <person name="Okwuonu G."/>
            <person name="Parker D."/>
            <person name="Richards S."/>
            <person name="Ruiz S.J."/>
            <person name="Santibanez J."/>
            <person name="Savard J."/>
            <person name="Scherer S.E."/>
            <person name="Schneider B."/>
            <person name="Sodergren E."/>
            <person name="Tautz D."/>
            <person name="Vattahil S."/>
            <person name="Villasana D."/>
            <person name="White C.S."/>
            <person name="Wright R."/>
            <person name="Park Y."/>
            <person name="Beeman R.W."/>
            <person name="Lord J."/>
            <person name="Oppert B."/>
            <person name="Lorenzen M."/>
            <person name="Brown S."/>
            <person name="Wang L."/>
            <person name="Savard J."/>
            <person name="Tautz D."/>
            <person name="Richards S."/>
            <person name="Weinstock G."/>
            <person name="Gibbs R.A."/>
            <person name="Liu Y."/>
            <person name="Worley K."/>
            <person name="Weinstock G."/>
            <person name="Elsik C.G."/>
            <person name="Reese J.T."/>
            <person name="Elhaik E."/>
            <person name="Landan G."/>
            <person name="Graur D."/>
            <person name="Arensburger P."/>
            <person name="Atkinson P."/>
            <person name="Beeman R.W."/>
            <person name="Beidler J."/>
            <person name="Brown S.J."/>
            <person name="Demuth J.P."/>
            <person name="Drury D.W."/>
            <person name="Du Y.Z."/>
            <person name="Fujiwara H."/>
            <person name="Lorenzen M."/>
            <person name="Maselli V."/>
            <person name="Osanai M."/>
            <person name="Park Y."/>
            <person name="Robertson H.M."/>
            <person name="Tu Z."/>
            <person name="Wang J.J."/>
            <person name="Wang S."/>
            <person name="Richards S."/>
            <person name="Song H."/>
            <person name="Zhang L."/>
            <person name="Sodergren E."/>
            <person name="Werner D."/>
            <person name="Stanke M."/>
            <person name="Morgenstern B."/>
            <person name="Solovyev V."/>
            <person name="Kosarev P."/>
            <person name="Brown G."/>
            <person name="Chen H.C."/>
            <person name="Ermolaeva O."/>
            <person name="Hlavina W."/>
            <person name="Kapustin Y."/>
            <person name="Kiryutin B."/>
            <person name="Kitts P."/>
            <person name="Maglott D."/>
            <person name="Pruitt K."/>
            <person name="Sapojnikov V."/>
            <person name="Souvorov A."/>
            <person name="Mackey A.J."/>
            <person name="Waterhouse R.M."/>
            <person name="Wyder S."/>
            <person name="Zdobnov E.M."/>
            <person name="Zdobnov E.M."/>
            <person name="Wyder S."/>
            <person name="Kriventseva E.V."/>
            <person name="Kadowaki T."/>
            <person name="Bork P."/>
            <person name="Aranda M."/>
            <person name="Bao R."/>
            <person name="Beermann A."/>
            <person name="Berns N."/>
            <person name="Bolognesi R."/>
            <person name="Bonneton F."/>
            <person name="Bopp D."/>
            <person name="Brown S.J."/>
            <person name="Bucher G."/>
            <person name="Butts T."/>
            <person name="Chaumot A."/>
            <person name="Denell R.E."/>
            <person name="Ferrier D.E."/>
            <person name="Friedrich M."/>
            <person name="Gordon C.M."/>
            <person name="Jindra M."/>
            <person name="Klingler M."/>
            <person name="Lan Q."/>
            <person name="Lattorff H.M."/>
            <person name="Laudet V."/>
            <person name="von Levetsow C."/>
            <person name="Liu Z."/>
            <person name="Lutz R."/>
            <person name="Lynch J.A."/>
            <person name="da Fonseca R.N."/>
            <person name="Posnien N."/>
            <person name="Reuter R."/>
            <person name="Roth S."/>
            <person name="Savard J."/>
            <person name="Schinko J.B."/>
            <person name="Schmitt C."/>
            <person name="Schoppmeier M."/>
            <person name="Schroder R."/>
            <person name="Shippy T.D."/>
            <person name="Simonnet F."/>
            <person name="Marques-Souza H."/>
            <person name="Tautz D."/>
            <person name="Tomoyasu Y."/>
            <person name="Trauner J."/>
            <person name="Van der Zee M."/>
            <person name="Vervoort M."/>
            <person name="Wittkopp N."/>
            <person name="Wimmer E.A."/>
            <person name="Yang X."/>
            <person name="Jones A.K."/>
            <person name="Sattelle D.B."/>
            <person name="Ebert P.R."/>
            <person name="Nelson D."/>
            <person name="Scott J.G."/>
            <person name="Beeman R.W."/>
            <person name="Muthukrishnan S."/>
            <person name="Kramer K.J."/>
            <person name="Arakane Y."/>
            <person name="Beeman R.W."/>
            <person name="Zhu Q."/>
            <person name="Hogenkamp D."/>
            <person name="Dixit R."/>
            <person name="Oppert B."/>
            <person name="Jiang H."/>
            <person name="Zou Z."/>
            <person name="Marshall J."/>
            <person name="Elpidina E."/>
            <person name="Vinokurov K."/>
            <person name="Oppert C."/>
            <person name="Zou Z."/>
            <person name="Evans J."/>
            <person name="Lu Z."/>
            <person name="Zhao P."/>
            <person name="Sumathipala N."/>
            <person name="Altincicek B."/>
            <person name="Vilcinskas A."/>
            <person name="Williams M."/>
            <person name="Hultmark D."/>
            <person name="Hetru C."/>
            <person name="Jiang H."/>
            <person name="Grimmelikhuijzen C.J."/>
            <person name="Hauser F."/>
            <person name="Cazzamali G."/>
            <person name="Williamson M."/>
            <person name="Park Y."/>
            <person name="Li B."/>
            <person name="Tanaka Y."/>
            <person name="Predel R."/>
            <person name="Neupert S."/>
            <person name="Schachtner J."/>
            <person name="Verleyen P."/>
            <person name="Raible F."/>
            <person name="Bork P."/>
            <person name="Friedrich M."/>
            <person name="Walden K.K."/>
            <person name="Robertson H.M."/>
            <person name="Angeli S."/>
            <person name="Foret S."/>
            <person name="Bucher G."/>
            <person name="Schuetz S."/>
            <person name="Maleszka R."/>
            <person name="Wimmer E.A."/>
            <person name="Beeman R.W."/>
            <person name="Lorenzen M."/>
            <person name="Tomoyasu Y."/>
            <person name="Miller S.C."/>
            <person name="Grossmann D."/>
            <person name="Bucher G."/>
        </authorList>
    </citation>
    <scope>NUCLEOTIDE SEQUENCE [LARGE SCALE GENOMIC DNA]</scope>
    <source>
        <strain evidence="7 8">Georgia GA2</strain>
    </source>
</reference>
<dbReference type="GO" id="GO:0005737">
    <property type="term" value="C:cytoplasm"/>
    <property type="evidence" value="ECO:0000318"/>
    <property type="project" value="GO_Central"/>
</dbReference>
<dbReference type="AlphaFoldDB" id="D6X203"/>
<dbReference type="SMART" id="SM00185">
    <property type="entry name" value="ARM"/>
    <property type="match status" value="10"/>
</dbReference>